<dbReference type="GO" id="GO:0003677">
    <property type="term" value="F:DNA binding"/>
    <property type="evidence" value="ECO:0007669"/>
    <property type="project" value="UniProtKB-KW"/>
</dbReference>
<dbReference type="EMBL" id="PPTT01000006">
    <property type="protein sequence ID" value="RDB70129.1"/>
    <property type="molecule type" value="Genomic_DNA"/>
</dbReference>
<reference evidence="7" key="3">
    <citation type="journal article" date="2019" name="Microbiol. Resour. Announc.">
        <title>Draft Genome Sequences of Type Strains of Gordonibacter faecihominis, Paraeggerthella hongkongensis, Parvibacter caecicola,Slackia equolifaciens, Slackia faecicanis, and Slackia isoflavoniconvertens.</title>
        <authorList>
            <person name="Danylec N."/>
            <person name="Stoll D.A."/>
            <person name="Dotsch A."/>
            <person name="Huch M."/>
        </authorList>
    </citation>
    <scope>NUCLEOTIDE SEQUENCE</scope>
    <source>
        <strain evidence="7">DSM 16107</strain>
    </source>
</reference>
<feature type="transmembrane region" description="Helical" evidence="4">
    <location>
        <begin position="228"/>
        <end position="249"/>
    </location>
</feature>
<dbReference type="Proteomes" id="UP000253817">
    <property type="component" value="Unassembled WGS sequence"/>
</dbReference>
<dbReference type="InterPro" id="IPR000792">
    <property type="entry name" value="Tscrpt_reg_LuxR_C"/>
</dbReference>
<dbReference type="SMART" id="SM00421">
    <property type="entry name" value="HTH_LUXR"/>
    <property type="match status" value="1"/>
</dbReference>
<dbReference type="PRINTS" id="PR00038">
    <property type="entry name" value="HTHLUXR"/>
</dbReference>
<comment type="caution">
    <text evidence="7">The sequence shown here is derived from an EMBL/GenBank/DDBJ whole genome shotgun (WGS) entry which is preliminary data.</text>
</comment>
<feature type="transmembrane region" description="Helical" evidence="4">
    <location>
        <begin position="90"/>
        <end position="107"/>
    </location>
</feature>
<keyword evidence="3" id="KW-0804">Transcription</keyword>
<feature type="transmembrane region" description="Helical" evidence="4">
    <location>
        <begin position="145"/>
        <end position="167"/>
    </location>
</feature>
<dbReference type="CDD" id="cd06170">
    <property type="entry name" value="LuxR_C_like"/>
    <property type="match status" value="1"/>
</dbReference>
<proteinExistence type="predicted"/>
<keyword evidence="8" id="KW-1185">Reference proteome</keyword>
<keyword evidence="4" id="KW-0472">Membrane</keyword>
<keyword evidence="4" id="KW-0812">Transmembrane</keyword>
<feature type="transmembrane region" description="Helical" evidence="4">
    <location>
        <begin position="313"/>
        <end position="334"/>
    </location>
</feature>
<dbReference type="SUPFAM" id="SSF46894">
    <property type="entry name" value="C-terminal effector domain of the bipartite response regulators"/>
    <property type="match status" value="1"/>
</dbReference>
<dbReference type="InterPro" id="IPR016032">
    <property type="entry name" value="Sig_transdc_resp-reg_C-effctor"/>
</dbReference>
<feature type="transmembrane region" description="Helical" evidence="4">
    <location>
        <begin position="57"/>
        <end position="78"/>
    </location>
</feature>
<evidence type="ECO:0000256" key="3">
    <source>
        <dbReference type="ARBA" id="ARBA00023163"/>
    </source>
</evidence>
<name>A0A3N0IZ94_9ACTN</name>
<keyword evidence="2" id="KW-0238">DNA-binding</keyword>
<keyword evidence="4" id="KW-1133">Transmembrane helix</keyword>
<dbReference type="Proteomes" id="UP000270112">
    <property type="component" value="Unassembled WGS sequence"/>
</dbReference>
<reference evidence="6 8" key="1">
    <citation type="journal article" date="2018" name="Elife">
        <title>Discovery and characterization of a prevalent human gut bacterial enzyme sufficient for the inactivation of a family of plant toxins.</title>
        <authorList>
            <person name="Koppel N."/>
            <person name="Bisanz J.E."/>
            <person name="Pandelia M.E."/>
            <person name="Turnbaugh P.J."/>
            <person name="Balskus E.P."/>
        </authorList>
    </citation>
    <scope>NUCLEOTIDE SEQUENCE [LARGE SCALE GENOMIC DNA]</scope>
    <source>
        <strain evidence="6 8">DSM 16107</strain>
    </source>
</reference>
<evidence type="ECO:0000313" key="9">
    <source>
        <dbReference type="Proteomes" id="UP000270112"/>
    </source>
</evidence>
<feature type="transmembrane region" description="Helical" evidence="4">
    <location>
        <begin position="346"/>
        <end position="367"/>
    </location>
</feature>
<evidence type="ECO:0000313" key="8">
    <source>
        <dbReference type="Proteomes" id="UP000253817"/>
    </source>
</evidence>
<dbReference type="Gene3D" id="1.10.10.10">
    <property type="entry name" value="Winged helix-like DNA-binding domain superfamily/Winged helix DNA-binding domain"/>
    <property type="match status" value="1"/>
</dbReference>
<evidence type="ECO:0000259" key="5">
    <source>
        <dbReference type="PROSITE" id="PS50043"/>
    </source>
</evidence>
<feature type="transmembrane region" description="Helical" evidence="4">
    <location>
        <begin position="173"/>
        <end position="192"/>
    </location>
</feature>
<reference evidence="9" key="2">
    <citation type="submission" date="2018-05" db="EMBL/GenBank/DDBJ databases">
        <title>Genome Sequencing of selected type strains of the family Eggerthellaceae.</title>
        <authorList>
            <person name="Danylec N."/>
            <person name="Stoll D.A."/>
            <person name="Doetsch A."/>
            <person name="Huch M."/>
        </authorList>
    </citation>
    <scope>NUCLEOTIDE SEQUENCE [LARGE SCALE GENOMIC DNA]</scope>
    <source>
        <strain evidence="9">DSM 16107</strain>
    </source>
</reference>
<accession>A0A3N0IZ94</accession>
<feature type="transmembrane region" description="Helical" evidence="4">
    <location>
        <begin position="113"/>
        <end position="133"/>
    </location>
</feature>
<feature type="transmembrane region" description="Helical" evidence="4">
    <location>
        <begin position="281"/>
        <end position="301"/>
    </location>
</feature>
<gene>
    <name evidence="6" type="ORF">C1876_04870</name>
    <name evidence="7" type="ORF">DMP09_05565</name>
</gene>
<feature type="transmembrane region" description="Helical" evidence="4">
    <location>
        <begin position="30"/>
        <end position="51"/>
    </location>
</feature>
<dbReference type="GO" id="GO:0006355">
    <property type="term" value="P:regulation of DNA-templated transcription"/>
    <property type="evidence" value="ECO:0007669"/>
    <property type="project" value="InterPro"/>
</dbReference>
<dbReference type="Pfam" id="PF00196">
    <property type="entry name" value="GerE"/>
    <property type="match status" value="1"/>
</dbReference>
<protein>
    <recommendedName>
        <fullName evidence="5">HTH luxR-type domain-containing protein</fullName>
    </recommendedName>
</protein>
<sequence length="514" mass="52694">MRRFGDAAEVDGKGGAGSVRNGEAFQPRCIALLAALELCALTLAMLASPAAGPYPSYAGFANALASALALAALLLVAAKRPSLLRAAATPWLLLASFVVGIALIGYGCGEHSSVAVLAGWLLVSLGAAWLVVLAGSCLARMDGSACLRTVFSSFALVFVIAEFAMPFMSGLPYARAALLGFALVTFGVAFALGHARGSAALEVLCAAVAQPAPVRRSWRAGTRAGSPVLFAVIFALGIVSGYATFAVFGERGGAGLSYAALFAAVLVCAIASRFSKNRIDVAFHFGLLLVLAGLLVVPFVGQAGVGAAVALSHVSNTLLMAGSECFAILVWAVLARRGFLDPSRALVALAGGRLAAALGALVGLIVGSSARSFSAVNPVVPDAIAVALAFMLVAYCLIGLRSFSFEESVDGVSPDEAEGASPVPAVAAAPPTEVDPAAAVERRCERLAALRGLTGREEEVLKLMARGRSGAYIAEHLVISQNTVKTHVKHIYAKLDAHSQQDVVDLVFEADTSV</sequence>
<evidence type="ECO:0000256" key="4">
    <source>
        <dbReference type="SAM" id="Phobius"/>
    </source>
</evidence>
<evidence type="ECO:0000313" key="6">
    <source>
        <dbReference type="EMBL" id="RDB70129.1"/>
    </source>
</evidence>
<feature type="transmembrane region" description="Helical" evidence="4">
    <location>
        <begin position="255"/>
        <end position="274"/>
    </location>
</feature>
<evidence type="ECO:0000313" key="7">
    <source>
        <dbReference type="EMBL" id="RNM42309.1"/>
    </source>
</evidence>
<feature type="domain" description="HTH luxR-type" evidence="5">
    <location>
        <begin position="446"/>
        <end position="511"/>
    </location>
</feature>
<evidence type="ECO:0000256" key="2">
    <source>
        <dbReference type="ARBA" id="ARBA00023125"/>
    </source>
</evidence>
<dbReference type="PROSITE" id="PS50043">
    <property type="entry name" value="HTH_LUXR_2"/>
    <property type="match status" value="1"/>
</dbReference>
<feature type="transmembrane region" description="Helical" evidence="4">
    <location>
        <begin position="379"/>
        <end position="398"/>
    </location>
</feature>
<dbReference type="PANTHER" id="PTHR44688">
    <property type="entry name" value="DNA-BINDING TRANSCRIPTIONAL ACTIVATOR DEVR_DOSR"/>
    <property type="match status" value="1"/>
</dbReference>
<dbReference type="InterPro" id="IPR036388">
    <property type="entry name" value="WH-like_DNA-bd_sf"/>
</dbReference>
<keyword evidence="1" id="KW-0805">Transcription regulation</keyword>
<dbReference type="PANTHER" id="PTHR44688:SF16">
    <property type="entry name" value="DNA-BINDING TRANSCRIPTIONAL ACTIVATOR DEVR_DOSR"/>
    <property type="match status" value="1"/>
</dbReference>
<organism evidence="7 9">
    <name type="scientific">Eggerthella sinensis</name>
    <dbReference type="NCBI Taxonomy" id="242230"/>
    <lineage>
        <taxon>Bacteria</taxon>
        <taxon>Bacillati</taxon>
        <taxon>Actinomycetota</taxon>
        <taxon>Coriobacteriia</taxon>
        <taxon>Eggerthellales</taxon>
        <taxon>Eggerthellaceae</taxon>
        <taxon>Eggerthella</taxon>
    </lineage>
</organism>
<dbReference type="EMBL" id="QICC01000015">
    <property type="protein sequence ID" value="RNM42309.1"/>
    <property type="molecule type" value="Genomic_DNA"/>
</dbReference>
<dbReference type="AlphaFoldDB" id="A0A3N0IZ94"/>
<evidence type="ECO:0000256" key="1">
    <source>
        <dbReference type="ARBA" id="ARBA00023015"/>
    </source>
</evidence>